<keyword evidence="5" id="KW-0255">Endonuclease</keyword>
<keyword evidence="10" id="KW-0233">DNA recombination</keyword>
<gene>
    <name evidence="14" type="primary">ruvC</name>
    <name evidence="14" type="ORF">ENX07_08170</name>
</gene>
<dbReference type="NCBIfam" id="TIGR00228">
    <property type="entry name" value="ruvC"/>
    <property type="match status" value="1"/>
</dbReference>
<comment type="similarity">
    <text evidence="1">Belongs to the RuvC family.</text>
</comment>
<evidence type="ECO:0000256" key="7">
    <source>
        <dbReference type="ARBA" id="ARBA00022801"/>
    </source>
</evidence>
<evidence type="ECO:0000256" key="9">
    <source>
        <dbReference type="ARBA" id="ARBA00023125"/>
    </source>
</evidence>
<evidence type="ECO:0000256" key="13">
    <source>
        <dbReference type="NCBIfam" id="TIGR00228"/>
    </source>
</evidence>
<dbReference type="InterPro" id="IPR012337">
    <property type="entry name" value="RNaseH-like_sf"/>
</dbReference>
<dbReference type="PROSITE" id="PS01321">
    <property type="entry name" value="RUVC"/>
    <property type="match status" value="1"/>
</dbReference>
<evidence type="ECO:0000256" key="5">
    <source>
        <dbReference type="ARBA" id="ARBA00022759"/>
    </source>
</evidence>
<evidence type="ECO:0000256" key="12">
    <source>
        <dbReference type="ARBA" id="ARBA00029354"/>
    </source>
</evidence>
<keyword evidence="2" id="KW-0963">Cytoplasm</keyword>
<dbReference type="FunFam" id="3.30.420.10:FF:000002">
    <property type="entry name" value="Crossover junction endodeoxyribonuclease RuvC"/>
    <property type="match status" value="1"/>
</dbReference>
<evidence type="ECO:0000256" key="2">
    <source>
        <dbReference type="ARBA" id="ARBA00022490"/>
    </source>
</evidence>
<sequence>MKILGIDPGLAGTGFAVLSTRTQSPKAIKYGTIRSKKDKPLGERIKMIVSELKKIIRKEKVNSCACESLFFKKAAAKSVILSSHLRGAILYLLAQENIPIWEVHPQRLKLAITGQGRASKRQMNYMIKNLLNITDRVSEDEADALACAYYLKEKINQRKR</sequence>
<dbReference type="InterPro" id="IPR020563">
    <property type="entry name" value="X-over_junc_endoDNase_Mg_BS"/>
</dbReference>
<dbReference type="PANTHER" id="PTHR30194:SF3">
    <property type="entry name" value="CROSSOVER JUNCTION ENDODEOXYRIBONUCLEASE RUVC"/>
    <property type="match status" value="1"/>
</dbReference>
<keyword evidence="3" id="KW-0540">Nuclease</keyword>
<dbReference type="GO" id="GO:0008821">
    <property type="term" value="F:crossover junction DNA endonuclease activity"/>
    <property type="evidence" value="ECO:0007669"/>
    <property type="project" value="UniProtKB-UniRule"/>
</dbReference>
<evidence type="ECO:0000256" key="3">
    <source>
        <dbReference type="ARBA" id="ARBA00022722"/>
    </source>
</evidence>
<evidence type="ECO:0000256" key="6">
    <source>
        <dbReference type="ARBA" id="ARBA00022763"/>
    </source>
</evidence>
<dbReference type="SUPFAM" id="SSF53098">
    <property type="entry name" value="Ribonuclease H-like"/>
    <property type="match status" value="1"/>
</dbReference>
<dbReference type="Pfam" id="PF02075">
    <property type="entry name" value="RuvC"/>
    <property type="match status" value="1"/>
</dbReference>
<keyword evidence="11" id="KW-0234">DNA repair</keyword>
<accession>A0A7C3UQR6</accession>
<dbReference type="PRINTS" id="PR00696">
    <property type="entry name" value="RSOLVASERUVC"/>
</dbReference>
<dbReference type="InterPro" id="IPR036397">
    <property type="entry name" value="RNaseH_sf"/>
</dbReference>
<evidence type="ECO:0000256" key="11">
    <source>
        <dbReference type="ARBA" id="ARBA00023204"/>
    </source>
</evidence>
<protein>
    <recommendedName>
        <fullName evidence="13">Crossover junction endodeoxyribonuclease RuvC</fullName>
        <ecNumber evidence="13">3.1.21.10</ecNumber>
    </recommendedName>
</protein>
<dbReference type="PANTHER" id="PTHR30194">
    <property type="entry name" value="CROSSOVER JUNCTION ENDODEOXYRIBONUCLEASE RUVC"/>
    <property type="match status" value="1"/>
</dbReference>
<keyword evidence="7 14" id="KW-0378">Hydrolase</keyword>
<evidence type="ECO:0000256" key="4">
    <source>
        <dbReference type="ARBA" id="ARBA00022723"/>
    </source>
</evidence>
<dbReference type="GO" id="GO:0003677">
    <property type="term" value="F:DNA binding"/>
    <property type="evidence" value="ECO:0007669"/>
    <property type="project" value="UniProtKB-KW"/>
</dbReference>
<dbReference type="Gene3D" id="3.30.420.10">
    <property type="entry name" value="Ribonuclease H-like superfamily/Ribonuclease H"/>
    <property type="match status" value="1"/>
</dbReference>
<reference evidence="14" key="1">
    <citation type="journal article" date="2020" name="mSystems">
        <title>Genome- and Community-Level Interaction Insights into Carbon Utilization and Element Cycling Functions of Hydrothermarchaeota in Hydrothermal Sediment.</title>
        <authorList>
            <person name="Zhou Z."/>
            <person name="Liu Y."/>
            <person name="Xu W."/>
            <person name="Pan J."/>
            <person name="Luo Z.H."/>
            <person name="Li M."/>
        </authorList>
    </citation>
    <scope>NUCLEOTIDE SEQUENCE [LARGE SCALE GENOMIC DNA]</scope>
    <source>
        <strain evidence="14">SpSt-906</strain>
    </source>
</reference>
<comment type="caution">
    <text evidence="14">The sequence shown here is derived from an EMBL/GenBank/DDBJ whole genome shotgun (WGS) entry which is preliminary data.</text>
</comment>
<evidence type="ECO:0000256" key="1">
    <source>
        <dbReference type="ARBA" id="ARBA00009518"/>
    </source>
</evidence>
<dbReference type="EMBL" id="DTMQ01000048">
    <property type="protein sequence ID" value="HGF00025.1"/>
    <property type="molecule type" value="Genomic_DNA"/>
</dbReference>
<evidence type="ECO:0000256" key="10">
    <source>
        <dbReference type="ARBA" id="ARBA00023172"/>
    </source>
</evidence>
<dbReference type="InterPro" id="IPR002176">
    <property type="entry name" value="X-over_junc_endoDNase_RuvC"/>
</dbReference>
<dbReference type="EC" id="3.1.21.10" evidence="13"/>
<organism evidence="14">
    <name type="scientific">candidate division WOR-3 bacterium</name>
    <dbReference type="NCBI Taxonomy" id="2052148"/>
    <lineage>
        <taxon>Bacteria</taxon>
        <taxon>Bacteria division WOR-3</taxon>
    </lineage>
</organism>
<keyword evidence="8" id="KW-0460">Magnesium</keyword>
<dbReference type="GO" id="GO:0006310">
    <property type="term" value="P:DNA recombination"/>
    <property type="evidence" value="ECO:0007669"/>
    <property type="project" value="UniProtKB-UniRule"/>
</dbReference>
<dbReference type="GO" id="GO:0046872">
    <property type="term" value="F:metal ion binding"/>
    <property type="evidence" value="ECO:0007669"/>
    <property type="project" value="UniProtKB-KW"/>
</dbReference>
<dbReference type="GO" id="GO:0006281">
    <property type="term" value="P:DNA repair"/>
    <property type="evidence" value="ECO:0007669"/>
    <property type="project" value="UniProtKB-KW"/>
</dbReference>
<keyword evidence="6" id="KW-0227">DNA damage</keyword>
<keyword evidence="4" id="KW-0479">Metal-binding</keyword>
<evidence type="ECO:0000313" key="14">
    <source>
        <dbReference type="EMBL" id="HGF00025.1"/>
    </source>
</evidence>
<evidence type="ECO:0000256" key="8">
    <source>
        <dbReference type="ARBA" id="ARBA00022842"/>
    </source>
</evidence>
<proteinExistence type="inferred from homology"/>
<keyword evidence="9" id="KW-0238">DNA-binding</keyword>
<comment type="catalytic activity">
    <reaction evidence="12">
        <text>Endonucleolytic cleavage at a junction such as a reciprocal single-stranded crossover between two homologous DNA duplexes (Holliday junction).</text>
        <dbReference type="EC" id="3.1.21.10"/>
    </reaction>
</comment>
<dbReference type="AlphaFoldDB" id="A0A7C3UQR6"/>
<dbReference type="CDD" id="cd16962">
    <property type="entry name" value="RuvC"/>
    <property type="match status" value="1"/>
</dbReference>
<name>A0A7C3UQR6_UNCW3</name>